<dbReference type="Proteomes" id="UP000503004">
    <property type="component" value="Chromosome"/>
</dbReference>
<dbReference type="InterPro" id="IPR050249">
    <property type="entry name" value="Pseudomonas-type_ThrB"/>
</dbReference>
<proteinExistence type="predicted"/>
<reference evidence="3" key="1">
    <citation type="submission" date="2019-12" db="EMBL/GenBank/DDBJ databases">
        <authorList>
            <person name="Awala S.I."/>
            <person name="Rhee S.K."/>
        </authorList>
    </citation>
    <scope>NUCLEOTIDE SEQUENCE [LARGE SCALE GENOMIC DNA]</scope>
    <source>
        <strain evidence="3">IM1</strain>
    </source>
</reference>
<protein>
    <submittedName>
        <fullName evidence="2">Phosphotransferase</fullName>
    </submittedName>
</protein>
<dbReference type="GO" id="GO:0016740">
    <property type="term" value="F:transferase activity"/>
    <property type="evidence" value="ECO:0007669"/>
    <property type="project" value="UniProtKB-KW"/>
</dbReference>
<gene>
    <name evidence="2" type="ORF">GNH96_05255</name>
</gene>
<dbReference type="InterPro" id="IPR002575">
    <property type="entry name" value="Aminoglycoside_PTrfase"/>
</dbReference>
<dbReference type="KEGG" id="metu:GNH96_05255"/>
<dbReference type="AlphaFoldDB" id="A0A858Q6I3"/>
<dbReference type="PANTHER" id="PTHR21064">
    <property type="entry name" value="AMINOGLYCOSIDE PHOSPHOTRANSFERASE DOMAIN-CONTAINING PROTEIN-RELATED"/>
    <property type="match status" value="1"/>
</dbReference>
<keyword evidence="2" id="KW-0808">Transferase</keyword>
<name>A0A858Q6I3_9GAMM</name>
<evidence type="ECO:0000313" key="3">
    <source>
        <dbReference type="Proteomes" id="UP000503004"/>
    </source>
</evidence>
<evidence type="ECO:0000313" key="2">
    <source>
        <dbReference type="EMBL" id="QJD29427.1"/>
    </source>
</evidence>
<dbReference type="EMBL" id="CP046565">
    <property type="protein sequence ID" value="QJD29427.1"/>
    <property type="molecule type" value="Genomic_DNA"/>
</dbReference>
<dbReference type="SUPFAM" id="SSF56112">
    <property type="entry name" value="Protein kinase-like (PK-like)"/>
    <property type="match status" value="1"/>
</dbReference>
<accession>A0A858Q6I3</accession>
<evidence type="ECO:0000259" key="1">
    <source>
        <dbReference type="Pfam" id="PF01636"/>
    </source>
</evidence>
<dbReference type="Pfam" id="PF01636">
    <property type="entry name" value="APH"/>
    <property type="match status" value="1"/>
</dbReference>
<dbReference type="RefSeq" id="WP_169602712.1">
    <property type="nucleotide sequence ID" value="NZ_CP046565.1"/>
</dbReference>
<dbReference type="InterPro" id="IPR011009">
    <property type="entry name" value="Kinase-like_dom_sf"/>
</dbReference>
<dbReference type="Gene3D" id="3.90.1200.10">
    <property type="match status" value="1"/>
</dbReference>
<keyword evidence="3" id="KW-1185">Reference proteome</keyword>
<feature type="domain" description="Aminoglycoside phosphotransferase" evidence="1">
    <location>
        <begin position="21"/>
        <end position="263"/>
    </location>
</feature>
<organism evidence="2 3">
    <name type="scientific">Methylococcus geothermalis</name>
    <dbReference type="NCBI Taxonomy" id="2681310"/>
    <lineage>
        <taxon>Bacteria</taxon>
        <taxon>Pseudomonadati</taxon>
        <taxon>Pseudomonadota</taxon>
        <taxon>Gammaproteobacteria</taxon>
        <taxon>Methylococcales</taxon>
        <taxon>Methylococcaceae</taxon>
        <taxon>Methylococcus</taxon>
    </lineage>
</organism>
<sequence>MSVEPEFIAARFLAEGEGYRVEPLGDGLINQTWRVSPAASARFVLQRINARVFPHPERIAANLRRIQAHVHGGRCDFAEHWPDLIAPREGGDTVLDAEGGHWRALRYIEGSRVLDRIATERQAVAVGRVLGAFHAALGEVDCAELEDSLPDFHVAPGYLAGLDAVRAAATGLDDPSLRQALDFVDARRDFVPVLERAKAAGLLRLRVIHGDPKLANILFDRAGERALTLIDLDTVKPGLVHYDIGDCLRSCCNHSGESPDDPGATHFDLALCEAILRGYLSEAATLLTAADREHLYDAIRLIPLELGIRFLADHLAGDVYFRTESRGQNLQRARVQFRLVECIEEDEAAIRRIVAASLPSMETDPSPSTPANATALARAVGREQAGWAEPTDDG</sequence>
<dbReference type="PANTHER" id="PTHR21064:SF5">
    <property type="entry name" value="SLR1880 PROTEIN"/>
    <property type="match status" value="1"/>
</dbReference>